<keyword evidence="1" id="KW-0732">Signal</keyword>
<proteinExistence type="predicted"/>
<evidence type="ECO:0000256" key="1">
    <source>
        <dbReference type="SAM" id="SignalP"/>
    </source>
</evidence>
<dbReference type="RefSeq" id="WP_184798594.1">
    <property type="nucleotide sequence ID" value="NZ_JACIIZ010000003.1"/>
</dbReference>
<evidence type="ECO:0000313" key="2">
    <source>
        <dbReference type="EMBL" id="MBB6250730.1"/>
    </source>
</evidence>
<evidence type="ECO:0008006" key="4">
    <source>
        <dbReference type="Google" id="ProtNLM"/>
    </source>
</evidence>
<evidence type="ECO:0000313" key="3">
    <source>
        <dbReference type="Proteomes" id="UP000539175"/>
    </source>
</evidence>
<keyword evidence="3" id="KW-1185">Reference proteome</keyword>
<name>A0A7X0AVA6_9PROT</name>
<organism evidence="2 3">
    <name type="scientific">Nitrospirillum iridis</name>
    <dbReference type="NCBI Taxonomy" id="765888"/>
    <lineage>
        <taxon>Bacteria</taxon>
        <taxon>Pseudomonadati</taxon>
        <taxon>Pseudomonadota</taxon>
        <taxon>Alphaproteobacteria</taxon>
        <taxon>Rhodospirillales</taxon>
        <taxon>Azospirillaceae</taxon>
        <taxon>Nitrospirillum</taxon>
    </lineage>
</organism>
<feature type="chain" id="PRO_5031289766" description="DUF2927 domain-containing protein" evidence="1">
    <location>
        <begin position="29"/>
        <end position="311"/>
    </location>
</feature>
<gene>
    <name evidence="2" type="ORF">FHS74_001275</name>
</gene>
<feature type="signal peptide" evidence="1">
    <location>
        <begin position="1"/>
        <end position="28"/>
    </location>
</feature>
<sequence>MGKGWRHGLRGPAAAFSILLAAPFPAAAQSDGPVPDGPVPAQDAAPADTVVVTGMRLKPEKLDTIIGDFVQSHGKHAPRTTQIARWDRPVCPGVQNVPADFAAFIATRIRAIAQTVGAPLADTPCKTNNVDVIFTDRPQAVMDTVADKYPRLLGYHFVHQTSALARMTRPIQAWYVTSTSNGAMTAIDDPYGMTIGGGLGSRLSTGDLRPVLTHVLIMVNTDQILGRQLGTVADYLAVLALAQPNGLEHCGDLPSILDQFSGACADDQKPKTLTVADKAYLEGLYSMDPREIGTLQRSSIAGHMRHSFGAP</sequence>
<dbReference type="AlphaFoldDB" id="A0A7X0AVA6"/>
<comment type="caution">
    <text evidence="2">The sequence shown here is derived from an EMBL/GenBank/DDBJ whole genome shotgun (WGS) entry which is preliminary data.</text>
</comment>
<reference evidence="2 3" key="1">
    <citation type="submission" date="2020-08" db="EMBL/GenBank/DDBJ databases">
        <title>Genomic Encyclopedia of Type Strains, Phase IV (KMG-IV): sequencing the most valuable type-strain genomes for metagenomic binning, comparative biology and taxonomic classification.</title>
        <authorList>
            <person name="Goeker M."/>
        </authorList>
    </citation>
    <scope>NUCLEOTIDE SEQUENCE [LARGE SCALE GENOMIC DNA]</scope>
    <source>
        <strain evidence="2 3">DSM 22198</strain>
    </source>
</reference>
<protein>
    <recommendedName>
        <fullName evidence="4">DUF2927 domain-containing protein</fullName>
    </recommendedName>
</protein>
<dbReference type="EMBL" id="JACIIZ010000003">
    <property type="protein sequence ID" value="MBB6250730.1"/>
    <property type="molecule type" value="Genomic_DNA"/>
</dbReference>
<accession>A0A7X0AVA6</accession>
<dbReference type="Proteomes" id="UP000539175">
    <property type="component" value="Unassembled WGS sequence"/>
</dbReference>